<evidence type="ECO:0008006" key="5">
    <source>
        <dbReference type="Google" id="ProtNLM"/>
    </source>
</evidence>
<evidence type="ECO:0000256" key="2">
    <source>
        <dbReference type="SAM" id="Phobius"/>
    </source>
</evidence>
<accession>A0A5N5QFP7</accession>
<evidence type="ECO:0000313" key="3">
    <source>
        <dbReference type="EMBL" id="KAB5590291.1"/>
    </source>
</evidence>
<name>A0A5N5QFP7_9AGAM</name>
<dbReference type="AlphaFoldDB" id="A0A5N5QFP7"/>
<feature type="compositionally biased region" description="Basic residues" evidence="1">
    <location>
        <begin position="170"/>
        <end position="181"/>
    </location>
</feature>
<keyword evidence="2" id="KW-0472">Membrane</keyword>
<gene>
    <name evidence="3" type="ORF">CTheo_6272</name>
</gene>
<evidence type="ECO:0000256" key="1">
    <source>
        <dbReference type="SAM" id="MobiDB-lite"/>
    </source>
</evidence>
<dbReference type="EMBL" id="SSOP01000181">
    <property type="protein sequence ID" value="KAB5590291.1"/>
    <property type="molecule type" value="Genomic_DNA"/>
</dbReference>
<comment type="caution">
    <text evidence="3">The sequence shown here is derived from an EMBL/GenBank/DDBJ whole genome shotgun (WGS) entry which is preliminary data.</text>
</comment>
<dbReference type="Proteomes" id="UP000383932">
    <property type="component" value="Unassembled WGS sequence"/>
</dbReference>
<sequence length="322" mass="35233">MSSAFVAHSAGLDLAMYDVDSTFFAQRPAKAAHPVGSGAVGYDAVPMLMRSRLGSNLSSGTCSSGISDPESEFVRTPLVEQYAWLPHLDVGYEGGKACLIQRQASLNPTAPEFVPRMATLELDPTDTEDASHAVLFGPELIPEFVPAEDASSYLGFLDSLVSCDSVTRSTRSRGHKRRSKRAVPGLNPRAPEFVPQQQNCLVDSISYKVEEIDFATLATEHYTTQGRGFAQSPLILDYCYTTQEGWTSASPIHEFEYSPFPSTYEFEYADPRILQEDWVAEPEVSAQDASLTPESNFCSSHWLLALVCLLLMIVLVSSVLVA</sequence>
<feature type="region of interest" description="Disordered" evidence="1">
    <location>
        <begin position="169"/>
        <end position="189"/>
    </location>
</feature>
<keyword evidence="4" id="KW-1185">Reference proteome</keyword>
<organism evidence="3 4">
    <name type="scientific">Ceratobasidium theobromae</name>
    <dbReference type="NCBI Taxonomy" id="1582974"/>
    <lineage>
        <taxon>Eukaryota</taxon>
        <taxon>Fungi</taxon>
        <taxon>Dikarya</taxon>
        <taxon>Basidiomycota</taxon>
        <taxon>Agaricomycotina</taxon>
        <taxon>Agaricomycetes</taxon>
        <taxon>Cantharellales</taxon>
        <taxon>Ceratobasidiaceae</taxon>
        <taxon>Ceratobasidium</taxon>
    </lineage>
</organism>
<reference evidence="3 4" key="1">
    <citation type="journal article" date="2019" name="Fungal Biol. Biotechnol.">
        <title>Draft genome sequence of fastidious pathogen Ceratobasidium theobromae, which causes vascular-streak dieback in Theobroma cacao.</title>
        <authorList>
            <person name="Ali S.S."/>
            <person name="Asman A."/>
            <person name="Shao J."/>
            <person name="Firmansyah A.P."/>
            <person name="Susilo A.W."/>
            <person name="Rosmana A."/>
            <person name="McMahon P."/>
            <person name="Junaid M."/>
            <person name="Guest D."/>
            <person name="Kheng T.Y."/>
            <person name="Meinhardt L.W."/>
            <person name="Bailey B.A."/>
        </authorList>
    </citation>
    <scope>NUCLEOTIDE SEQUENCE [LARGE SCALE GENOMIC DNA]</scope>
    <source>
        <strain evidence="3 4">CT2</strain>
    </source>
</reference>
<feature type="transmembrane region" description="Helical" evidence="2">
    <location>
        <begin position="302"/>
        <end position="321"/>
    </location>
</feature>
<evidence type="ECO:0000313" key="4">
    <source>
        <dbReference type="Proteomes" id="UP000383932"/>
    </source>
</evidence>
<protein>
    <recommendedName>
        <fullName evidence="5">Transmembrane protein</fullName>
    </recommendedName>
</protein>
<keyword evidence="2" id="KW-0812">Transmembrane</keyword>
<keyword evidence="2" id="KW-1133">Transmembrane helix</keyword>
<proteinExistence type="predicted"/>